<keyword evidence="1" id="KW-0812">Transmembrane</keyword>
<accession>A0A150WFS9</accession>
<comment type="caution">
    <text evidence="2">The sequence shown here is derived from an EMBL/GenBank/DDBJ whole genome shotgun (WGS) entry which is preliminary data.</text>
</comment>
<keyword evidence="1" id="KW-1133">Transmembrane helix</keyword>
<protein>
    <recommendedName>
        <fullName evidence="4">MotA/TolQ/ExbB proton channel domain-containing protein</fullName>
    </recommendedName>
</protein>
<sequence length="283" mass="32614">MLSVFCFGLFFRSIIYYTVRRHEWFAKEFEKRVNRFIDAEVPGKVQDVSFYSLSKKLLERTYYEVFEIRDRMKRRRPDNIMSASDRFFLVRQGCAWLVKDILKQVKFLKWNDNNPKLLNITKATLQHNPCFNRVFGVIPMVGMNDLISILPGLFVVAGILGTFIGIAGGLEGLGTMNLQDLEGSKNIMDRFLHEISFAMKSSIIGIIFSLASHVFNVILSPERSYVSMVDRFESALDLLWYRSDNNNYPANERPFDEHRDAVEALAEDSLNKEISKTPVARGA</sequence>
<name>A0A150WFS9_BDEBC</name>
<feature type="transmembrane region" description="Helical" evidence="1">
    <location>
        <begin position="149"/>
        <end position="170"/>
    </location>
</feature>
<keyword evidence="1" id="KW-0472">Membrane</keyword>
<gene>
    <name evidence="2" type="ORF">AZI86_18115</name>
</gene>
<proteinExistence type="predicted"/>
<reference evidence="2 3" key="1">
    <citation type="submission" date="2016-03" db="EMBL/GenBank/DDBJ databases">
        <authorList>
            <person name="Ploux O."/>
        </authorList>
    </citation>
    <scope>NUCLEOTIDE SEQUENCE [LARGE SCALE GENOMIC DNA]</scope>
    <source>
        <strain evidence="2 3">R0</strain>
    </source>
</reference>
<dbReference type="AlphaFoldDB" id="A0A150WFS9"/>
<organism evidence="2 3">
    <name type="scientific">Bdellovibrio bacteriovorus</name>
    <dbReference type="NCBI Taxonomy" id="959"/>
    <lineage>
        <taxon>Bacteria</taxon>
        <taxon>Pseudomonadati</taxon>
        <taxon>Bdellovibrionota</taxon>
        <taxon>Bdellovibrionia</taxon>
        <taxon>Bdellovibrionales</taxon>
        <taxon>Pseudobdellovibrionaceae</taxon>
        <taxon>Bdellovibrio</taxon>
    </lineage>
</organism>
<evidence type="ECO:0008006" key="4">
    <source>
        <dbReference type="Google" id="ProtNLM"/>
    </source>
</evidence>
<dbReference type="OrthoDB" id="5289855at2"/>
<evidence type="ECO:0000313" key="2">
    <source>
        <dbReference type="EMBL" id="KYG61725.1"/>
    </source>
</evidence>
<feature type="transmembrane region" description="Helical" evidence="1">
    <location>
        <begin position="197"/>
        <end position="219"/>
    </location>
</feature>
<evidence type="ECO:0000256" key="1">
    <source>
        <dbReference type="SAM" id="Phobius"/>
    </source>
</evidence>
<dbReference type="EMBL" id="LUKE01000006">
    <property type="protein sequence ID" value="KYG61725.1"/>
    <property type="molecule type" value="Genomic_DNA"/>
</dbReference>
<keyword evidence="3" id="KW-1185">Reference proteome</keyword>
<dbReference type="Proteomes" id="UP000075320">
    <property type="component" value="Unassembled WGS sequence"/>
</dbReference>
<evidence type="ECO:0000313" key="3">
    <source>
        <dbReference type="Proteomes" id="UP000075320"/>
    </source>
</evidence>